<evidence type="ECO:0000313" key="1">
    <source>
        <dbReference type="EMBL" id="OMP05776.1"/>
    </source>
</evidence>
<gene>
    <name evidence="1" type="ORF">COLO4_08565</name>
</gene>
<organism evidence="1 2">
    <name type="scientific">Corchorus olitorius</name>
    <dbReference type="NCBI Taxonomy" id="93759"/>
    <lineage>
        <taxon>Eukaryota</taxon>
        <taxon>Viridiplantae</taxon>
        <taxon>Streptophyta</taxon>
        <taxon>Embryophyta</taxon>
        <taxon>Tracheophyta</taxon>
        <taxon>Spermatophyta</taxon>
        <taxon>Magnoliopsida</taxon>
        <taxon>eudicotyledons</taxon>
        <taxon>Gunneridae</taxon>
        <taxon>Pentapetalae</taxon>
        <taxon>rosids</taxon>
        <taxon>malvids</taxon>
        <taxon>Malvales</taxon>
        <taxon>Malvaceae</taxon>
        <taxon>Grewioideae</taxon>
        <taxon>Apeibeae</taxon>
        <taxon>Corchorus</taxon>
    </lineage>
</organism>
<sequence>MWHRAALQKGRTIEYLDMDCPAVSPWLVEHNISGLTEPEESEFNPWRPTRRDWRLEAATARRVVSLQHNSMAAIKL</sequence>
<protein>
    <submittedName>
        <fullName evidence="1">Uncharacterized protein</fullName>
    </submittedName>
</protein>
<name>A0A1R3KFA1_9ROSI</name>
<keyword evidence="2" id="KW-1185">Reference proteome</keyword>
<dbReference type="AlphaFoldDB" id="A0A1R3KFA1"/>
<proteinExistence type="predicted"/>
<accession>A0A1R3KFA1</accession>
<evidence type="ECO:0000313" key="2">
    <source>
        <dbReference type="Proteomes" id="UP000187203"/>
    </source>
</evidence>
<dbReference type="EMBL" id="AWUE01013864">
    <property type="protein sequence ID" value="OMP05776.1"/>
    <property type="molecule type" value="Genomic_DNA"/>
</dbReference>
<reference evidence="2" key="1">
    <citation type="submission" date="2013-09" db="EMBL/GenBank/DDBJ databases">
        <title>Corchorus olitorius genome sequencing.</title>
        <authorList>
            <person name="Alam M."/>
            <person name="Haque M.S."/>
            <person name="Islam M.S."/>
            <person name="Emdad E.M."/>
            <person name="Islam M.M."/>
            <person name="Ahmed B."/>
            <person name="Halim A."/>
            <person name="Hossen Q.M.M."/>
            <person name="Hossain M.Z."/>
            <person name="Ahmed R."/>
            <person name="Khan M.M."/>
            <person name="Islam R."/>
            <person name="Rashid M.M."/>
            <person name="Khan S.A."/>
            <person name="Rahman M.S."/>
            <person name="Alam M."/>
            <person name="Yahiya A.S."/>
            <person name="Khan M.S."/>
            <person name="Azam M.S."/>
            <person name="Haque T."/>
            <person name="Lashkar M.Z.H."/>
            <person name="Akhand A.I."/>
            <person name="Morshed G."/>
            <person name="Roy S."/>
            <person name="Uddin K.S."/>
            <person name="Rabeya T."/>
            <person name="Hossain A.S."/>
            <person name="Chowdhury A."/>
            <person name="Snigdha A.R."/>
            <person name="Mortoza M.S."/>
            <person name="Matin S.A."/>
            <person name="Hoque S.M.E."/>
            <person name="Islam M.K."/>
            <person name="Roy D.K."/>
            <person name="Haider R."/>
            <person name="Moosa M.M."/>
            <person name="Elias S.M."/>
            <person name="Hasan A.M."/>
            <person name="Jahan S."/>
            <person name="Shafiuddin M."/>
            <person name="Mahmood N."/>
            <person name="Shommy N.S."/>
        </authorList>
    </citation>
    <scope>NUCLEOTIDE SEQUENCE [LARGE SCALE GENOMIC DNA]</scope>
    <source>
        <strain evidence="2">cv. O-4</strain>
    </source>
</reference>
<dbReference type="Proteomes" id="UP000187203">
    <property type="component" value="Unassembled WGS sequence"/>
</dbReference>
<comment type="caution">
    <text evidence="1">The sequence shown here is derived from an EMBL/GenBank/DDBJ whole genome shotgun (WGS) entry which is preliminary data.</text>
</comment>